<dbReference type="EMBL" id="VOSC01000019">
    <property type="protein sequence ID" value="TXE11909.1"/>
    <property type="molecule type" value="Genomic_DNA"/>
</dbReference>
<name>A0A5C7AWF5_9FLAO</name>
<dbReference type="AlphaFoldDB" id="A0A5C7AWF5"/>
<dbReference type="InterPro" id="IPR010321">
    <property type="entry name" value="DUF922"/>
</dbReference>
<dbReference type="OrthoDB" id="5431540at2"/>
<proteinExistence type="predicted"/>
<accession>A0A5C7AWF5</accession>
<organism evidence="1 2">
    <name type="scientific">Seonamhaeicola algicola</name>
    <dbReference type="NCBI Taxonomy" id="1719036"/>
    <lineage>
        <taxon>Bacteria</taxon>
        <taxon>Pseudomonadati</taxon>
        <taxon>Bacteroidota</taxon>
        <taxon>Flavobacteriia</taxon>
        <taxon>Flavobacteriales</taxon>
        <taxon>Flavobacteriaceae</taxon>
    </lineage>
</organism>
<evidence type="ECO:0000313" key="1">
    <source>
        <dbReference type="EMBL" id="TXE11909.1"/>
    </source>
</evidence>
<reference evidence="2" key="1">
    <citation type="submission" date="2019-08" db="EMBL/GenBank/DDBJ databases">
        <title>Seonamhaeicola sediminis sp. nov., isolated from marine sediment.</title>
        <authorList>
            <person name="Cao W.R."/>
        </authorList>
    </citation>
    <scope>NUCLEOTIDE SEQUENCE [LARGE SCALE GENOMIC DNA]</scope>
    <source>
        <strain evidence="2">Gy8</strain>
    </source>
</reference>
<comment type="caution">
    <text evidence="1">The sequence shown here is derived from an EMBL/GenBank/DDBJ whole genome shotgun (WGS) entry which is preliminary data.</text>
</comment>
<dbReference type="Proteomes" id="UP000321790">
    <property type="component" value="Unassembled WGS sequence"/>
</dbReference>
<keyword evidence="2" id="KW-1185">Reference proteome</keyword>
<gene>
    <name evidence="1" type="ORF">FUA26_07540</name>
</gene>
<sequence>MIRCFIIACCFLLVQDEPVIAWHETKKITWEDFKDTPNNNTRASAITASGISFGFSIKLQNNKVVDFSTEVHAHFYPHKSWVKPTDANHHILGHEQLHFDITELYARKFRYEISKLSVSNNIKERLNALQNNINSELKKMQNTYDVETNYSRNFEAQEKWKTFIALELKKYNTYKNN</sequence>
<protein>
    <submittedName>
        <fullName evidence="1">DUF922 domain-containing protein</fullName>
    </submittedName>
</protein>
<evidence type="ECO:0000313" key="2">
    <source>
        <dbReference type="Proteomes" id="UP000321790"/>
    </source>
</evidence>
<dbReference type="Pfam" id="PF06037">
    <property type="entry name" value="DUF922"/>
    <property type="match status" value="1"/>
</dbReference>